<dbReference type="PANTHER" id="PTHR36439:SF1">
    <property type="entry name" value="DUF1697 DOMAIN-CONTAINING PROTEIN"/>
    <property type="match status" value="1"/>
</dbReference>
<evidence type="ECO:0000313" key="1">
    <source>
        <dbReference type="EMBL" id="MBN7773640.1"/>
    </source>
</evidence>
<sequence>MTIFIALIRGINVGGKHKIKMADLKSLFEEMGLVRVETYIQSGNILFESDENEAMLRTSIEHEIEKNFKISTAVILRTASELERLIQDCPFSKQEIDDAVSLNMEGESLYVNLLSHFPDQEKIEYLNCFKSEKDDFRVINRDIYLLLNHSIRTSKLANNLQKLDIPSTMRNWKTLSKLLVLTKTRTNL</sequence>
<dbReference type="SUPFAM" id="SSF160379">
    <property type="entry name" value="SP0830-like"/>
    <property type="match status" value="1"/>
</dbReference>
<comment type="caution">
    <text evidence="1">The sequence shown here is derived from an EMBL/GenBank/DDBJ whole genome shotgun (WGS) entry which is preliminary data.</text>
</comment>
<dbReference type="PANTHER" id="PTHR36439">
    <property type="entry name" value="BLL4334 PROTEIN"/>
    <property type="match status" value="1"/>
</dbReference>
<dbReference type="EMBL" id="JAFJZZ010000003">
    <property type="protein sequence ID" value="MBN7773640.1"/>
    <property type="molecule type" value="Genomic_DNA"/>
</dbReference>
<evidence type="ECO:0000313" key="2">
    <source>
        <dbReference type="Proteomes" id="UP000664545"/>
    </source>
</evidence>
<dbReference type="RefSeq" id="WP_206582469.1">
    <property type="nucleotide sequence ID" value="NZ_JAFJZZ010000003.1"/>
</dbReference>
<organism evidence="1 2">
    <name type="scientific">Clostridium aminobutyricum</name>
    <dbReference type="NCBI Taxonomy" id="33953"/>
    <lineage>
        <taxon>Bacteria</taxon>
        <taxon>Bacillati</taxon>
        <taxon>Bacillota</taxon>
        <taxon>Clostridia</taxon>
        <taxon>Eubacteriales</taxon>
        <taxon>Clostridiaceae</taxon>
        <taxon>Clostridium</taxon>
    </lineage>
</organism>
<dbReference type="Proteomes" id="UP000664545">
    <property type="component" value="Unassembled WGS sequence"/>
</dbReference>
<proteinExistence type="predicted"/>
<dbReference type="AlphaFoldDB" id="A0A939D9K7"/>
<dbReference type="PIRSF" id="PIRSF008502">
    <property type="entry name" value="UCP008502"/>
    <property type="match status" value="1"/>
</dbReference>
<accession>A0A939D9K7</accession>
<gene>
    <name evidence="1" type="ORF">JYB65_09730</name>
</gene>
<dbReference type="Pfam" id="PF08002">
    <property type="entry name" value="DUF1697"/>
    <property type="match status" value="1"/>
</dbReference>
<dbReference type="InterPro" id="IPR012545">
    <property type="entry name" value="DUF1697"/>
</dbReference>
<reference evidence="1" key="1">
    <citation type="submission" date="2021-02" db="EMBL/GenBank/DDBJ databases">
        <title>Abyssanaerobacter marinus gen.nov., sp., nov, anaerobic bacterium isolated from the Onnuri vent field of Indian Ocean and suggestion of Mogibacteriaceae fam. nov., and proposal of reclassification of ambiguous this family's genus member.</title>
        <authorList>
            <person name="Kim Y.J."/>
            <person name="Yang J.-A."/>
        </authorList>
    </citation>
    <scope>NUCLEOTIDE SEQUENCE</scope>
    <source>
        <strain evidence="1">DSM 2634</strain>
    </source>
</reference>
<name>A0A939D9K7_CLOAM</name>
<protein>
    <submittedName>
        <fullName evidence="1">DUF1697 domain-containing protein</fullName>
    </submittedName>
</protein>
<dbReference type="Gene3D" id="3.30.70.1280">
    <property type="entry name" value="SP0830-like domains"/>
    <property type="match status" value="1"/>
</dbReference>
<keyword evidence="2" id="KW-1185">Reference proteome</keyword>